<evidence type="ECO:0000256" key="5">
    <source>
        <dbReference type="ARBA" id="ARBA00023136"/>
    </source>
</evidence>
<evidence type="ECO:0000256" key="4">
    <source>
        <dbReference type="ARBA" id="ARBA00022989"/>
    </source>
</evidence>
<evidence type="ECO:0000256" key="8">
    <source>
        <dbReference type="SAM" id="SignalP"/>
    </source>
</evidence>
<evidence type="ECO:0008006" key="11">
    <source>
        <dbReference type="Google" id="ProtNLM"/>
    </source>
</evidence>
<comment type="caution">
    <text evidence="9">The sequence shown here is derived from an EMBL/GenBank/DDBJ whole genome shotgun (WGS) entry which is preliminary data.</text>
</comment>
<gene>
    <name evidence="9" type="ORF">Fcan01_10252</name>
</gene>
<dbReference type="Proteomes" id="UP000198287">
    <property type="component" value="Unassembled WGS sequence"/>
</dbReference>
<dbReference type="InterPro" id="IPR052192">
    <property type="entry name" value="Insect_Ionotropic_Sensory_Rcpt"/>
</dbReference>
<dbReference type="PANTHER" id="PTHR42643">
    <property type="entry name" value="IONOTROPIC RECEPTOR 20A-RELATED"/>
    <property type="match status" value="1"/>
</dbReference>
<reference evidence="9 10" key="1">
    <citation type="submission" date="2015-12" db="EMBL/GenBank/DDBJ databases">
        <title>The genome of Folsomia candida.</title>
        <authorList>
            <person name="Faddeeva A."/>
            <person name="Derks M.F."/>
            <person name="Anvar Y."/>
            <person name="Smit S."/>
            <person name="Van Straalen N."/>
            <person name="Roelofs D."/>
        </authorList>
    </citation>
    <scope>NUCLEOTIDE SEQUENCE [LARGE SCALE GENOMIC DNA]</scope>
    <source>
        <strain evidence="9 10">VU population</strain>
        <tissue evidence="9">Whole body</tissue>
    </source>
</reference>
<organism evidence="9 10">
    <name type="scientific">Folsomia candida</name>
    <name type="common">Springtail</name>
    <dbReference type="NCBI Taxonomy" id="158441"/>
    <lineage>
        <taxon>Eukaryota</taxon>
        <taxon>Metazoa</taxon>
        <taxon>Ecdysozoa</taxon>
        <taxon>Arthropoda</taxon>
        <taxon>Hexapoda</taxon>
        <taxon>Collembola</taxon>
        <taxon>Entomobryomorpha</taxon>
        <taxon>Isotomoidea</taxon>
        <taxon>Isotomidae</taxon>
        <taxon>Proisotominae</taxon>
        <taxon>Folsomia</taxon>
    </lineage>
</organism>
<keyword evidence="2" id="KW-1003">Cell membrane</keyword>
<keyword evidence="4" id="KW-1133">Transmembrane helix</keyword>
<evidence type="ECO:0000313" key="9">
    <source>
        <dbReference type="EMBL" id="OXA54131.1"/>
    </source>
</evidence>
<evidence type="ECO:0000256" key="6">
    <source>
        <dbReference type="ARBA" id="ARBA00023170"/>
    </source>
</evidence>
<keyword evidence="3" id="KW-0812">Transmembrane</keyword>
<keyword evidence="8" id="KW-0732">Signal</keyword>
<name>A0A226EBH6_FOLCA</name>
<dbReference type="AlphaFoldDB" id="A0A226EBH6"/>
<evidence type="ECO:0000256" key="7">
    <source>
        <dbReference type="ARBA" id="ARBA00023180"/>
    </source>
</evidence>
<evidence type="ECO:0000256" key="2">
    <source>
        <dbReference type="ARBA" id="ARBA00022475"/>
    </source>
</evidence>
<feature type="signal peptide" evidence="8">
    <location>
        <begin position="1"/>
        <end position="25"/>
    </location>
</feature>
<protein>
    <recommendedName>
        <fullName evidence="11">Ionotropic glutamate receptor C-terminal domain-containing protein</fullName>
    </recommendedName>
</protein>
<proteinExistence type="predicted"/>
<keyword evidence="7" id="KW-0325">Glycoprotein</keyword>
<evidence type="ECO:0000256" key="3">
    <source>
        <dbReference type="ARBA" id="ARBA00022692"/>
    </source>
</evidence>
<comment type="subcellular location">
    <subcellularLocation>
        <location evidence="1">Cell membrane</location>
        <topology evidence="1">Multi-pass membrane protein</topology>
    </subcellularLocation>
</comment>
<dbReference type="EMBL" id="LNIX01000005">
    <property type="protein sequence ID" value="OXA54131.1"/>
    <property type="molecule type" value="Genomic_DNA"/>
</dbReference>
<dbReference type="PANTHER" id="PTHR42643:SF30">
    <property type="entry name" value="IONOTROPIC RECEPTOR 40A-RELATED"/>
    <property type="match status" value="1"/>
</dbReference>
<evidence type="ECO:0000313" key="10">
    <source>
        <dbReference type="Proteomes" id="UP000198287"/>
    </source>
</evidence>
<dbReference type="GO" id="GO:0005886">
    <property type="term" value="C:plasma membrane"/>
    <property type="evidence" value="ECO:0007669"/>
    <property type="project" value="UniProtKB-SubCell"/>
</dbReference>
<keyword evidence="5" id="KW-0472">Membrane</keyword>
<feature type="chain" id="PRO_5012578765" description="Ionotropic glutamate receptor C-terminal domain-containing protein" evidence="8">
    <location>
        <begin position="26"/>
        <end position="720"/>
    </location>
</feature>
<keyword evidence="6" id="KW-0675">Receptor</keyword>
<evidence type="ECO:0000256" key="1">
    <source>
        <dbReference type="ARBA" id="ARBA00004651"/>
    </source>
</evidence>
<keyword evidence="10" id="KW-1185">Reference proteome</keyword>
<sequence>MPPILFVIVTYFAIILSTQIKSTEATDFWSVPDVFSSCTIQFITGGCSQVIDSEELLRSDIRTNNPYTPTISDLIPGWDLSKTRYSSDHLFPNSHLLSDLTRKRKSLSANTVVTFVNQKCGKENMHKYSGSQRLLFWRIVLSHENPDFIFNHVYFYSRRLFPKCFLTSIFLDFDYDMPNHLGMYFCESLISLELTALNEISQTWKNYHTNLQKQIVVMSDRMFTRSLKANCGGSLLTYALPIHYHACGLLVIAKKYNFTLTQSFPGISPRRHAGNVNFFVASNNYSLYNWICRVHGKEISTYGVEFMKFAFAIITPKPSTMEGFETLYAPFDSVTWGLLISSCIALLLVMSLQSEMDSPIELVKSVWNKIYWIVSTLLVESDGIGLISTRKTVVLFPWLICWYFCCMLISNFYQGEVYSSLTKISIPALPRTMHDLIDSGIPIITHSEMGAQRNNSESYLSNLEYQIELILDAFEEQGAAAKYLVKLMKRISHVSALNDVYLLHISRNISFSTELYDHHGKIVETAGSIAIVDHEEEVEKMADHIELFDNKSITRNYEDINLRYVLYSTITRNNIFQLVHYALGQFQQAGISQRWKALLEMRVLHFEADFLLGTSNSRYFRKKRENAKSDVVFNEAQAVSVGAIEYLVVGCTVLSVLAGMAFAIEIRDTIAAVMRNSWFSVSRRILKVLTEWRKYIGRVKCKCGSCKLERYRAFHESKNG</sequence>
<accession>A0A226EBH6</accession>